<feature type="domain" description="Leucine-binding protein" evidence="2">
    <location>
        <begin position="40"/>
        <end position="237"/>
    </location>
</feature>
<reference evidence="4" key="1">
    <citation type="journal article" date="2016" name="Stand. Genomic Sci.">
        <title>Complete genome sequence of Methanospirillum hungatei type strain JF1.</title>
        <authorList>
            <person name="Gunsalus R.P."/>
            <person name="Cook L.E."/>
            <person name="Crable B."/>
            <person name="Rohlin L."/>
            <person name="McDonald E."/>
            <person name="Mouttaki H."/>
            <person name="Sieber J.R."/>
            <person name="Poweleit N."/>
            <person name="Zhou H."/>
            <person name="Lapidus A.L."/>
            <person name="Daligault H.E."/>
            <person name="Land M."/>
            <person name="Gilna P."/>
            <person name="Ivanova N."/>
            <person name="Kyrpides N."/>
            <person name="Culley D.E."/>
            <person name="McInerney M.J."/>
        </authorList>
    </citation>
    <scope>NUCLEOTIDE SEQUENCE [LARGE SCALE GENOMIC DNA]</scope>
    <source>
        <strain evidence="4">ATCC 27890 / DSM 864 / NBRC 100397 / JF-1</strain>
    </source>
</reference>
<dbReference type="SUPFAM" id="SSF53822">
    <property type="entry name" value="Periplasmic binding protein-like I"/>
    <property type="match status" value="1"/>
</dbReference>
<dbReference type="Gene3D" id="3.40.50.1460">
    <property type="match status" value="1"/>
</dbReference>
<dbReference type="KEGG" id="mhu:Mhun_0488"/>
<dbReference type="EC" id="3.4.22.34" evidence="3"/>
<dbReference type="HOGENOM" id="CLU_355952_0_0_2"/>
<dbReference type="GO" id="GO:0005773">
    <property type="term" value="C:vacuole"/>
    <property type="evidence" value="ECO:0007669"/>
    <property type="project" value="GOC"/>
</dbReference>
<evidence type="ECO:0000313" key="4">
    <source>
        <dbReference type="Proteomes" id="UP000001941"/>
    </source>
</evidence>
<keyword evidence="1" id="KW-0732">Signal</keyword>
<accession>Q2FQ14</accession>
<organism evidence="3 4">
    <name type="scientific">Methanospirillum hungatei JF-1 (strain ATCC 27890 / DSM 864 / NBRC 100397 / JF-1)</name>
    <dbReference type="NCBI Taxonomy" id="323259"/>
    <lineage>
        <taxon>Archaea</taxon>
        <taxon>Methanobacteriati</taxon>
        <taxon>Methanobacteriota</taxon>
        <taxon>Stenosarchaea group</taxon>
        <taxon>Methanomicrobia</taxon>
        <taxon>Methanomicrobiales</taxon>
        <taxon>Methanospirillaceae</taxon>
        <taxon>Methanospirillum</taxon>
    </lineage>
</organism>
<dbReference type="STRING" id="323259.Mhun_0488"/>
<dbReference type="GO" id="GO:0006624">
    <property type="term" value="P:vacuolar protein processing"/>
    <property type="evidence" value="ECO:0007669"/>
    <property type="project" value="TreeGrafter"/>
</dbReference>
<dbReference type="PANTHER" id="PTHR12000:SF42">
    <property type="entry name" value="LEGUMAIN"/>
    <property type="match status" value="1"/>
</dbReference>
<dbReference type="Pfam" id="PF01650">
    <property type="entry name" value="Peptidase_C13"/>
    <property type="match status" value="1"/>
</dbReference>
<dbReference type="PRINTS" id="PR00776">
    <property type="entry name" value="HEMOGLOBNASE"/>
</dbReference>
<dbReference type="Pfam" id="PF13458">
    <property type="entry name" value="Peripla_BP_6"/>
    <property type="match status" value="1"/>
</dbReference>
<dbReference type="InterPro" id="IPR028082">
    <property type="entry name" value="Peripla_BP_I"/>
</dbReference>
<dbReference type="AlphaFoldDB" id="Q2FQ14"/>
<dbReference type="InterPro" id="IPR001096">
    <property type="entry name" value="Peptidase_C13"/>
</dbReference>
<name>Q2FQ14_METHJ</name>
<dbReference type="PANTHER" id="PTHR12000">
    <property type="entry name" value="HEMOGLOBINASE FAMILY MEMBER"/>
    <property type="match status" value="1"/>
</dbReference>
<dbReference type="InParanoid" id="Q2FQ14"/>
<proteinExistence type="predicted"/>
<dbReference type="EMBL" id="CP000254">
    <property type="protein sequence ID" value="ABD40250.1"/>
    <property type="molecule type" value="Genomic_DNA"/>
</dbReference>
<keyword evidence="4" id="KW-1185">Reference proteome</keyword>
<dbReference type="InterPro" id="IPR028081">
    <property type="entry name" value="Leu-bd"/>
</dbReference>
<dbReference type="EnsemblBacteria" id="ABD40250">
    <property type="protein sequence ID" value="ABD40250"/>
    <property type="gene ID" value="Mhun_0488"/>
</dbReference>
<dbReference type="Proteomes" id="UP000001941">
    <property type="component" value="Chromosome"/>
</dbReference>
<sequence length="726" mass="79948">MKDNGPSMHNKSVIISSFWCIQLFFLFILCSSTACADTEPIYMGVLLPLSGPEGQPLYDAITLARDQINAGGGIGGRPLELILRDTRLGDIMTYADYFVRDPRIRVVIGPYTSDEVFQVSEIFIKNHRVLISPTASSDEMYRAYAGTGGVWRTITNDGETTAVMMQHIKAHDGKYVSILTINSSYGETFYDWIPYWAIEQGIAVTGAETYNTTEEIPDAVGRLLTDNPDFLIFIHSGEGSEIREVISSLKNVPSPPKLYLVYPDIDSDSRVWERADSETLQALLDSGLWKIDTVSTVSTKVPDDTLILMQKPWDLQFSEEYQAIAHGDTSGYVPEAYDAVLAGAQVMARFMAFPDISPKTAAMTVLTKGTGDSIPRTVQGIQAALDEILAGDIPILTGATGPLTFREEGTDRLIPWYETYQIQEGMVREDPIAYTRTTKSDVGLLLGLNESPDPAPDPTPHPPGEFWAVIGSLSHNWENYRHQADALTMYQYIRDQGVPDDHITLLVYDDIPTDTRNKKPGEVYHTPSVEEVRKDAIPDLTGELVNKGMFLDILTGKGSQAGDPLLKSDENSTVLIYLSSHGQPGGDIVVGDGSKYISPKELADALTEMKESGRFGQLLLVLESCFSGVIASEITTPGVVIITAAAPDETSKAATYDSELSNWLSDEFTSRLITILREPEFDGSIRHLYQNVYYNVRSSHPTISRGCESIDLPLTLFFGGTYDASE</sequence>
<dbReference type="PROSITE" id="PS51257">
    <property type="entry name" value="PROKAR_LIPOPROTEIN"/>
    <property type="match status" value="1"/>
</dbReference>
<dbReference type="eggNOG" id="arCOG01021">
    <property type="taxonomic scope" value="Archaea"/>
</dbReference>
<evidence type="ECO:0000313" key="3">
    <source>
        <dbReference type="EMBL" id="ABD40250.1"/>
    </source>
</evidence>
<evidence type="ECO:0000259" key="2">
    <source>
        <dbReference type="Pfam" id="PF13458"/>
    </source>
</evidence>
<dbReference type="CDD" id="cd06268">
    <property type="entry name" value="PBP1_ABC_transporter_LIVBP-like"/>
    <property type="match status" value="1"/>
</dbReference>
<gene>
    <name evidence="3" type="ordered locus">Mhun_0488</name>
</gene>
<dbReference type="GO" id="GO:0004197">
    <property type="term" value="F:cysteine-type endopeptidase activity"/>
    <property type="evidence" value="ECO:0007669"/>
    <property type="project" value="UniProtKB-EC"/>
</dbReference>
<keyword evidence="3" id="KW-0378">Hydrolase</keyword>
<evidence type="ECO:0000256" key="1">
    <source>
        <dbReference type="ARBA" id="ARBA00022729"/>
    </source>
</evidence>
<dbReference type="GO" id="GO:0051603">
    <property type="term" value="P:proteolysis involved in protein catabolic process"/>
    <property type="evidence" value="ECO:0007669"/>
    <property type="project" value="TreeGrafter"/>
</dbReference>
<dbReference type="Gene3D" id="3.40.50.2300">
    <property type="match status" value="2"/>
</dbReference>
<protein>
    <submittedName>
        <fullName evidence="3">Amino acid/amide ABC transporter substrate-binding protein, HAAT family</fullName>
        <ecNumber evidence="3">3.4.22.34</ecNumber>
    </submittedName>
</protein>